<dbReference type="GO" id="GO:0046081">
    <property type="term" value="P:dUTP catabolic process"/>
    <property type="evidence" value="ECO:0007669"/>
    <property type="project" value="TreeGrafter"/>
</dbReference>
<dbReference type="InterPro" id="IPR011551">
    <property type="entry name" value="NTP_PyrPHydrolase_MazG"/>
</dbReference>
<dbReference type="GO" id="GO:0006203">
    <property type="term" value="P:dGTP catabolic process"/>
    <property type="evidence" value="ECO:0007669"/>
    <property type="project" value="TreeGrafter"/>
</dbReference>
<feature type="domain" description="NTP pyrophosphohydrolase MazG-like" evidence="5">
    <location>
        <begin position="33"/>
        <end position="106"/>
    </location>
</feature>
<dbReference type="Gene3D" id="1.10.287.1080">
    <property type="entry name" value="MazG-like"/>
    <property type="match status" value="2"/>
</dbReference>
<dbReference type="FunFam" id="1.10.287.1080:FF:000001">
    <property type="entry name" value="Nucleoside triphosphate pyrophosphohydrolase"/>
    <property type="match status" value="1"/>
</dbReference>
<dbReference type="PANTHER" id="PTHR30522">
    <property type="entry name" value="NUCLEOSIDE TRIPHOSPHATE PYROPHOSPHOHYDROLASE"/>
    <property type="match status" value="1"/>
</dbReference>
<dbReference type="EC" id="3.6.1.8" evidence="3"/>
<organism evidence="6 7">
    <name type="scientific">Oceanospirillum multiglobuliferum</name>
    <dbReference type="NCBI Taxonomy" id="64969"/>
    <lineage>
        <taxon>Bacteria</taxon>
        <taxon>Pseudomonadati</taxon>
        <taxon>Pseudomonadota</taxon>
        <taxon>Gammaproteobacteria</taxon>
        <taxon>Oceanospirillales</taxon>
        <taxon>Oceanospirillaceae</taxon>
        <taxon>Oceanospirillum</taxon>
    </lineage>
</organism>
<feature type="domain" description="NTP pyrophosphohydrolase MazG-like" evidence="5">
    <location>
        <begin position="187"/>
        <end position="245"/>
    </location>
</feature>
<comment type="similarity">
    <text evidence="2">Belongs to the nucleoside triphosphate pyrophosphohydrolase family.</text>
</comment>
<dbReference type="InterPro" id="IPR048011">
    <property type="entry name" value="NTP-PPase_MazG-like_C"/>
</dbReference>
<evidence type="ECO:0000259" key="5">
    <source>
        <dbReference type="Pfam" id="PF03819"/>
    </source>
</evidence>
<evidence type="ECO:0000256" key="4">
    <source>
        <dbReference type="ARBA" id="ARBA00074799"/>
    </source>
</evidence>
<dbReference type="GO" id="GO:0046076">
    <property type="term" value="P:dTTP catabolic process"/>
    <property type="evidence" value="ECO:0007669"/>
    <property type="project" value="TreeGrafter"/>
</dbReference>
<comment type="caution">
    <text evidence="6">The sequence shown here is derived from an EMBL/GenBank/DDBJ whole genome shotgun (WGS) entry which is preliminary data.</text>
</comment>
<dbReference type="AlphaFoldDB" id="A0A1T4N5K1"/>
<reference evidence="6 7" key="1">
    <citation type="submission" date="2017-01" db="EMBL/GenBank/DDBJ databases">
        <title>Genome Sequencing of a Marine Spirillum, Oceanospirillum multiglobuliferum ATCC 33336, from Japan.</title>
        <authorList>
            <person name="Carney J.G."/>
            <person name="Trachtenberg A.M."/>
            <person name="Rheaume B.A."/>
            <person name="Linnane J.D."/>
            <person name="Pitts N.L."/>
            <person name="Mykles D.L."/>
            <person name="Maclea K.S."/>
        </authorList>
    </citation>
    <scope>NUCLEOTIDE SEQUENCE [LARGE SCALE GENOMIC DNA]</scope>
    <source>
        <strain evidence="6 7">ATCC 33336</strain>
    </source>
</reference>
<dbReference type="NCBIfam" id="TIGR00444">
    <property type="entry name" value="mazG"/>
    <property type="match status" value="1"/>
</dbReference>
<dbReference type="SUPFAM" id="SSF101386">
    <property type="entry name" value="all-alpha NTP pyrophosphatases"/>
    <property type="match status" value="2"/>
</dbReference>
<dbReference type="STRING" id="64969.SAMN02745127_01012"/>
<evidence type="ECO:0000256" key="1">
    <source>
        <dbReference type="ARBA" id="ARBA00052141"/>
    </source>
</evidence>
<proteinExistence type="inferred from homology"/>
<dbReference type="Proteomes" id="UP000191418">
    <property type="component" value="Unassembled WGS sequence"/>
</dbReference>
<dbReference type="GO" id="GO:0006950">
    <property type="term" value="P:response to stress"/>
    <property type="evidence" value="ECO:0007669"/>
    <property type="project" value="UniProtKB-ARBA"/>
</dbReference>
<dbReference type="InterPro" id="IPR048015">
    <property type="entry name" value="NTP-PPase_MazG-like_N"/>
</dbReference>
<dbReference type="CDD" id="cd11529">
    <property type="entry name" value="NTP-PPase_MazG_Cterm"/>
    <property type="match status" value="1"/>
</dbReference>
<evidence type="ECO:0000313" key="7">
    <source>
        <dbReference type="Proteomes" id="UP000191418"/>
    </source>
</evidence>
<dbReference type="PANTHER" id="PTHR30522:SF0">
    <property type="entry name" value="NUCLEOSIDE TRIPHOSPHATE PYROPHOSPHOHYDROLASE"/>
    <property type="match status" value="1"/>
</dbReference>
<dbReference type="InterPro" id="IPR004518">
    <property type="entry name" value="MazG-like_dom"/>
</dbReference>
<dbReference type="GO" id="GO:0047693">
    <property type="term" value="F:ATP diphosphatase activity"/>
    <property type="evidence" value="ECO:0007669"/>
    <property type="project" value="UniProtKB-EC"/>
</dbReference>
<name>A0A1T4N5K1_9GAMM</name>
<dbReference type="CDD" id="cd11528">
    <property type="entry name" value="NTP-PPase_MazG_Nterm"/>
    <property type="match status" value="1"/>
</dbReference>
<accession>A0A1T4N5K1</accession>
<dbReference type="NCBIfam" id="NF007113">
    <property type="entry name" value="PRK09562.1"/>
    <property type="match status" value="1"/>
</dbReference>
<dbReference type="GO" id="GO:0046052">
    <property type="term" value="P:UTP catabolic process"/>
    <property type="evidence" value="ECO:0007669"/>
    <property type="project" value="TreeGrafter"/>
</dbReference>
<dbReference type="OrthoDB" id="9808939at2"/>
<evidence type="ECO:0000313" key="6">
    <source>
        <dbReference type="EMBL" id="OPX55846.1"/>
    </source>
</evidence>
<sequence length="280" mass="32265">MSNQPQRYSVEDLKYLMARLRDPESGCPWDKVQTFATIVPYTLEEAYEVADAIEREDWPHLQDELGDLLFQVIYYAQMAQEQTWFELEDVVHGLVTKMVRRHPHVFADGKLYAANNTASSTEVSQQQVKQRWDEIKAQEKAEVKQSTEPLSILADIPVGLPALTRAAKIQKRASKVGFDWPDISGVLDKIREELDEVQEAVDAGNLSAAQEEYGDLLFAVTNLTRFLKQDPETALRGTNRKFERRFAYIEQQLHQAGLSFDQVDLAQMDHWWDEAKKLEY</sequence>
<evidence type="ECO:0000256" key="2">
    <source>
        <dbReference type="ARBA" id="ARBA00061115"/>
    </source>
</evidence>
<comment type="catalytic activity">
    <reaction evidence="1">
        <text>ATP + H2O = AMP + diphosphate + H(+)</text>
        <dbReference type="Rhea" id="RHEA:14245"/>
        <dbReference type="ChEBI" id="CHEBI:15377"/>
        <dbReference type="ChEBI" id="CHEBI:15378"/>
        <dbReference type="ChEBI" id="CHEBI:30616"/>
        <dbReference type="ChEBI" id="CHEBI:33019"/>
        <dbReference type="ChEBI" id="CHEBI:456215"/>
        <dbReference type="EC" id="3.6.1.8"/>
    </reaction>
</comment>
<keyword evidence="6" id="KW-0378">Hydrolase</keyword>
<keyword evidence="7" id="KW-1185">Reference proteome</keyword>
<gene>
    <name evidence="6" type="ORF">BTE48_06505</name>
</gene>
<dbReference type="GO" id="GO:0046047">
    <property type="term" value="P:TTP catabolic process"/>
    <property type="evidence" value="ECO:0007669"/>
    <property type="project" value="TreeGrafter"/>
</dbReference>
<dbReference type="EMBL" id="MTSM01000006">
    <property type="protein sequence ID" value="OPX55846.1"/>
    <property type="molecule type" value="Genomic_DNA"/>
</dbReference>
<protein>
    <recommendedName>
        <fullName evidence="4">Nucleoside triphosphate pyrophosphohydrolase</fullName>
        <ecNumber evidence="3">3.6.1.8</ecNumber>
    </recommendedName>
</protein>
<dbReference type="FunFam" id="1.10.287.1080:FF:000003">
    <property type="entry name" value="Nucleoside triphosphate pyrophosphohydrolase"/>
    <property type="match status" value="1"/>
</dbReference>
<dbReference type="RefSeq" id="WP_078744642.1">
    <property type="nucleotide sequence ID" value="NZ_FUXG01000005.1"/>
</dbReference>
<evidence type="ECO:0000256" key="3">
    <source>
        <dbReference type="ARBA" id="ARBA00066372"/>
    </source>
</evidence>
<dbReference type="GO" id="GO:0046061">
    <property type="term" value="P:dATP catabolic process"/>
    <property type="evidence" value="ECO:0007669"/>
    <property type="project" value="TreeGrafter"/>
</dbReference>
<dbReference type="Pfam" id="PF03819">
    <property type="entry name" value="MazG"/>
    <property type="match status" value="2"/>
</dbReference>